<dbReference type="EMBL" id="JAPFRF010000024">
    <property type="protein sequence ID" value="KAJ7303256.1"/>
    <property type="molecule type" value="Genomic_DNA"/>
</dbReference>
<evidence type="ECO:0000313" key="3">
    <source>
        <dbReference type="Proteomes" id="UP001142489"/>
    </source>
</evidence>
<sequence>MAAEQGIVGDLPPELQAGLEPGGQRVERGLQSPKAEVASEGKRDCSPANLNGVTEKFPNKLSFPACVKEEEEGPTQQGESQWLDFPKEQQSSHAGCGEPRVMEATPWGHGEALAPPFQGPTEASHGLRKEGATRLLLGLGREAQGTDDKLSAREEAGYRVSTREKTAAVPPESSESSKTEGPPEKGLPSFSIRSDAAEGQMSEIEVTRLKSPDDVEPCGTDEDLSGFQDVEGICEIQERPSDPPTLLRGLGEGHSLEGTSQTFGDSELDILW</sequence>
<accession>A0A9Q1APU0</accession>
<comment type="caution">
    <text evidence="2">The sequence shown here is derived from an EMBL/GenBank/DDBJ whole genome shotgun (WGS) entry which is preliminary data.</text>
</comment>
<reference evidence="2" key="1">
    <citation type="journal article" date="2023" name="DNA Res.">
        <title>Chromosome-level genome assembly of Phrynocephalus forsythii using third-generation DNA sequencing and Hi-C analysis.</title>
        <authorList>
            <person name="Qi Y."/>
            <person name="Zhao W."/>
            <person name="Zhao Y."/>
            <person name="Niu C."/>
            <person name="Cao S."/>
            <person name="Zhang Y."/>
        </authorList>
    </citation>
    <scope>NUCLEOTIDE SEQUENCE</scope>
    <source>
        <tissue evidence="2">Muscle</tissue>
    </source>
</reference>
<gene>
    <name evidence="2" type="ORF">JRQ81_012193</name>
</gene>
<proteinExistence type="predicted"/>
<protein>
    <submittedName>
        <fullName evidence="2">Uncharacterized protein</fullName>
    </submittedName>
</protein>
<evidence type="ECO:0000313" key="2">
    <source>
        <dbReference type="EMBL" id="KAJ7303256.1"/>
    </source>
</evidence>
<keyword evidence="3" id="KW-1185">Reference proteome</keyword>
<organism evidence="2 3">
    <name type="scientific">Phrynocephalus forsythii</name>
    <dbReference type="NCBI Taxonomy" id="171643"/>
    <lineage>
        <taxon>Eukaryota</taxon>
        <taxon>Metazoa</taxon>
        <taxon>Chordata</taxon>
        <taxon>Craniata</taxon>
        <taxon>Vertebrata</taxon>
        <taxon>Euteleostomi</taxon>
        <taxon>Lepidosauria</taxon>
        <taxon>Squamata</taxon>
        <taxon>Bifurcata</taxon>
        <taxon>Unidentata</taxon>
        <taxon>Episquamata</taxon>
        <taxon>Toxicofera</taxon>
        <taxon>Iguania</taxon>
        <taxon>Acrodonta</taxon>
        <taxon>Agamidae</taxon>
        <taxon>Agaminae</taxon>
        <taxon>Phrynocephalus</taxon>
    </lineage>
</organism>
<evidence type="ECO:0000256" key="1">
    <source>
        <dbReference type="SAM" id="MobiDB-lite"/>
    </source>
</evidence>
<name>A0A9Q1APU0_9SAUR</name>
<dbReference type="Proteomes" id="UP001142489">
    <property type="component" value="Unassembled WGS sequence"/>
</dbReference>
<dbReference type="AlphaFoldDB" id="A0A9Q1APU0"/>
<feature type="region of interest" description="Disordered" evidence="1">
    <location>
        <begin position="1"/>
        <end position="191"/>
    </location>
</feature>
<feature type="region of interest" description="Disordered" evidence="1">
    <location>
        <begin position="249"/>
        <end position="272"/>
    </location>
</feature>
<feature type="compositionally biased region" description="Basic and acidic residues" evidence="1">
    <location>
        <begin position="144"/>
        <end position="166"/>
    </location>
</feature>